<feature type="transmembrane region" description="Helical" evidence="1">
    <location>
        <begin position="30"/>
        <end position="54"/>
    </location>
</feature>
<protein>
    <submittedName>
        <fullName evidence="2">Uncharacterized protein</fullName>
    </submittedName>
</protein>
<dbReference type="InParanoid" id="K4ANU4"/>
<evidence type="ECO:0000313" key="2">
    <source>
        <dbReference type="EnsemblPlants" id="KQK86940"/>
    </source>
</evidence>
<keyword evidence="1" id="KW-1133">Transmembrane helix</keyword>
<accession>K4ANU4</accession>
<dbReference type="Proteomes" id="UP000004995">
    <property type="component" value="Unassembled WGS sequence"/>
</dbReference>
<dbReference type="HOGENOM" id="CLU_2817323_0_0_1"/>
<dbReference type="Gramene" id="KQK86940">
    <property type="protein sequence ID" value="KQK86940"/>
    <property type="gene ID" value="SETIT_040592mg"/>
</dbReference>
<organism evidence="2 3">
    <name type="scientific">Setaria italica</name>
    <name type="common">Foxtail millet</name>
    <name type="synonym">Panicum italicum</name>
    <dbReference type="NCBI Taxonomy" id="4555"/>
    <lineage>
        <taxon>Eukaryota</taxon>
        <taxon>Viridiplantae</taxon>
        <taxon>Streptophyta</taxon>
        <taxon>Embryophyta</taxon>
        <taxon>Tracheophyta</taxon>
        <taxon>Spermatophyta</taxon>
        <taxon>Magnoliopsida</taxon>
        <taxon>Liliopsida</taxon>
        <taxon>Poales</taxon>
        <taxon>Poaceae</taxon>
        <taxon>PACMAD clade</taxon>
        <taxon>Panicoideae</taxon>
        <taxon>Panicodae</taxon>
        <taxon>Paniceae</taxon>
        <taxon>Cenchrinae</taxon>
        <taxon>Setaria</taxon>
    </lineage>
</organism>
<reference evidence="2" key="2">
    <citation type="submission" date="2018-08" db="UniProtKB">
        <authorList>
            <consortium name="EnsemblPlants"/>
        </authorList>
    </citation>
    <scope>IDENTIFICATION</scope>
    <source>
        <strain evidence="2">Yugu1</strain>
    </source>
</reference>
<reference evidence="3" key="1">
    <citation type="journal article" date="2012" name="Nat. Biotechnol.">
        <title>Reference genome sequence of the model plant Setaria.</title>
        <authorList>
            <person name="Bennetzen J.L."/>
            <person name="Schmutz J."/>
            <person name="Wang H."/>
            <person name="Percifield R."/>
            <person name="Hawkins J."/>
            <person name="Pontaroli A.C."/>
            <person name="Estep M."/>
            <person name="Feng L."/>
            <person name="Vaughn J.N."/>
            <person name="Grimwood J."/>
            <person name="Jenkins J."/>
            <person name="Barry K."/>
            <person name="Lindquist E."/>
            <person name="Hellsten U."/>
            <person name="Deshpande S."/>
            <person name="Wang X."/>
            <person name="Wu X."/>
            <person name="Mitros T."/>
            <person name="Triplett J."/>
            <person name="Yang X."/>
            <person name="Ye C.Y."/>
            <person name="Mauro-Herrera M."/>
            <person name="Wang L."/>
            <person name="Li P."/>
            <person name="Sharma M."/>
            <person name="Sharma R."/>
            <person name="Ronald P.C."/>
            <person name="Panaud O."/>
            <person name="Kellogg E.A."/>
            <person name="Brutnell T.P."/>
            <person name="Doust A.N."/>
            <person name="Tuskan G.A."/>
            <person name="Rokhsar D."/>
            <person name="Devos K.M."/>
        </authorList>
    </citation>
    <scope>NUCLEOTIDE SEQUENCE [LARGE SCALE GENOMIC DNA]</scope>
    <source>
        <strain evidence="3">cv. Yugu1</strain>
    </source>
</reference>
<dbReference type="AlphaFoldDB" id="K4ANU4"/>
<keyword evidence="3" id="KW-1185">Reference proteome</keyword>
<keyword evidence="1" id="KW-0812">Transmembrane</keyword>
<keyword evidence="1" id="KW-0472">Membrane</keyword>
<name>K4ANU4_SETIT</name>
<sequence>MTVERGDKVLHTIGLRNFEYFGFITNMSHIAIAINGLSMLLIVFMALSFIILWLHVTIMNKVTGVVR</sequence>
<dbReference type="EMBL" id="AGNK02005355">
    <property type="status" value="NOT_ANNOTATED_CDS"/>
    <property type="molecule type" value="Genomic_DNA"/>
</dbReference>
<dbReference type="EnsemblPlants" id="KQK86940">
    <property type="protein sequence ID" value="KQK86940"/>
    <property type="gene ID" value="SETIT_040592mg"/>
</dbReference>
<evidence type="ECO:0000256" key="1">
    <source>
        <dbReference type="SAM" id="Phobius"/>
    </source>
</evidence>
<evidence type="ECO:0000313" key="3">
    <source>
        <dbReference type="Proteomes" id="UP000004995"/>
    </source>
</evidence>
<proteinExistence type="predicted"/>